<feature type="binding site" evidence="3">
    <location>
        <position position="95"/>
    </location>
    <ligand>
        <name>substrate</name>
    </ligand>
</feature>
<dbReference type="EMBL" id="JALJRB010000004">
    <property type="protein sequence ID" value="MCJ8499969.1"/>
    <property type="molecule type" value="Genomic_DNA"/>
</dbReference>
<dbReference type="InterPro" id="IPR045857">
    <property type="entry name" value="O16G_dom_2"/>
</dbReference>
<dbReference type="SUPFAM" id="SSF51445">
    <property type="entry name" value="(Trans)glycosidases"/>
    <property type="match status" value="1"/>
</dbReference>
<name>A0AA41R0H2_9BACT</name>
<accession>A0AA41R0H2</accession>
<feature type="binding site" evidence="3">
    <location>
        <position position="444"/>
    </location>
    <ligand>
        <name>substrate</name>
    </ligand>
</feature>
<dbReference type="PANTHER" id="PTHR38784:SF1">
    <property type="entry name" value="SUCROSE PHOSPHORYLASE"/>
    <property type="match status" value="1"/>
</dbReference>
<keyword evidence="6" id="KW-1185">Reference proteome</keyword>
<protein>
    <submittedName>
        <fullName evidence="5">Sugar phosphorylase</fullName>
    </submittedName>
</protein>
<dbReference type="PANTHER" id="PTHR38784">
    <property type="entry name" value="SUCROSE PHOSPHORYLASE"/>
    <property type="match status" value="1"/>
</dbReference>
<dbReference type="GO" id="GO:0005975">
    <property type="term" value="P:carbohydrate metabolic process"/>
    <property type="evidence" value="ECO:0007669"/>
    <property type="project" value="InterPro"/>
</dbReference>
<feature type="binding site" evidence="3">
    <location>
        <begin position="337"/>
        <end position="338"/>
    </location>
    <ligand>
        <name>substrate</name>
    </ligand>
</feature>
<keyword evidence="1" id="KW-0328">Glycosyltransferase</keyword>
<feature type="binding site" evidence="3">
    <location>
        <begin position="227"/>
        <end position="229"/>
    </location>
    <ligand>
        <name>substrate</name>
    </ligand>
</feature>
<evidence type="ECO:0000256" key="3">
    <source>
        <dbReference type="PIRSR" id="PIRSR003059-2"/>
    </source>
</evidence>
<proteinExistence type="predicted"/>
<evidence type="ECO:0000256" key="2">
    <source>
        <dbReference type="ARBA" id="ARBA00022679"/>
    </source>
</evidence>
<feature type="domain" description="Glycosyl hydrolase family 13 catalytic" evidence="4">
    <location>
        <begin position="66"/>
        <end position="452"/>
    </location>
</feature>
<dbReference type="SMART" id="SM00642">
    <property type="entry name" value="Aamy"/>
    <property type="match status" value="1"/>
</dbReference>
<dbReference type="InterPro" id="IPR017853">
    <property type="entry name" value="GH"/>
</dbReference>
<dbReference type="CDD" id="cd11356">
    <property type="entry name" value="AmyAc_Sucrose_phosphorylase-like_1"/>
    <property type="match status" value="1"/>
</dbReference>
<evidence type="ECO:0000256" key="1">
    <source>
        <dbReference type="ARBA" id="ARBA00022676"/>
    </source>
</evidence>
<dbReference type="InterPro" id="IPR016377">
    <property type="entry name" value="Sucrose_GGa_phosphorylase-rel"/>
</dbReference>
<evidence type="ECO:0000313" key="5">
    <source>
        <dbReference type="EMBL" id="MCJ8499969.1"/>
    </source>
</evidence>
<dbReference type="GO" id="GO:0016757">
    <property type="term" value="F:glycosyltransferase activity"/>
    <property type="evidence" value="ECO:0007669"/>
    <property type="project" value="UniProtKB-KW"/>
</dbReference>
<keyword evidence="2" id="KW-0808">Transferase</keyword>
<dbReference type="PIRSF" id="PIRSF003059">
    <property type="entry name" value="Sucrose_phosphorylase"/>
    <property type="match status" value="1"/>
</dbReference>
<gene>
    <name evidence="5" type="ORF">MRX98_05235</name>
</gene>
<dbReference type="InterPro" id="IPR006047">
    <property type="entry name" value="GH13_cat_dom"/>
</dbReference>
<dbReference type="InterPro" id="IPR033746">
    <property type="entry name" value="GGa_phosphorylase"/>
</dbReference>
<dbReference type="Gene3D" id="3.90.400.10">
    <property type="entry name" value="Oligo-1,6-glucosidase, Domain 2"/>
    <property type="match status" value="1"/>
</dbReference>
<sequence>MTAMHTIRRLLDALYGAHGGRAFDRISGILAAYETRTTGSGRGFSERDVVLITYGDTLRAGDEQPLGTLHRFAKARLAEAISAIHLLPFFPYSSDDGFAVCDYYAVDPAIGDWEMVERCGDDFDLMVDFVLNHISSRSRWFSDYLSEQPGFTDLAIEVDPTADLSAVVRPRALPLLTPFTKQSGRQVHLWTTFSADQIDLNYKSVEVLGKMVEVLLFYVSRGARLIRMDAVAYLWKRLGTRCIHLPQTHDVVRLLRAVLDVVAPDVWLITETNVPHAENIRYFGNGTDQAQMVYNFTLAPLLLHAFTTADSRVLSKWAATLTTPSDRTAFFNFTASHDGIGVRPLEGILPATEIDRLAGLAEKGGGGVSLRHSAGSGPIPYELNITYVDAMGLAGPWGGALHAARFLASQAIQLCLPGVPGVYLHSLLGSRNWREGVARTGQARSINREKLRLEAVNAALADVRNFRSRIFFPYCRMLAVRRQQPAFHPKADCQVLPLQPNLFAVKRQADQQTLFAVTHIGGASVVLNLQPFGGVGRLHDVLSGRWFEAARVPVNAYQAVWLTPGVA</sequence>
<evidence type="ECO:0000259" key="4">
    <source>
        <dbReference type="SMART" id="SM00642"/>
    </source>
</evidence>
<comment type="caution">
    <text evidence="5">The sequence shown here is derived from an EMBL/GenBank/DDBJ whole genome shotgun (WGS) entry which is preliminary data.</text>
</comment>
<dbReference type="AlphaFoldDB" id="A0AA41R0H2"/>
<organism evidence="5 6">
    <name type="scientific">Desulfatitalea alkaliphila</name>
    <dbReference type="NCBI Taxonomy" id="2929485"/>
    <lineage>
        <taxon>Bacteria</taxon>
        <taxon>Pseudomonadati</taxon>
        <taxon>Thermodesulfobacteriota</taxon>
        <taxon>Desulfobacteria</taxon>
        <taxon>Desulfobacterales</taxon>
        <taxon>Desulfosarcinaceae</taxon>
        <taxon>Desulfatitalea</taxon>
    </lineage>
</organism>
<dbReference type="RefSeq" id="WP_246903672.1">
    <property type="nucleotide sequence ID" value="NZ_JALJRB010000004.1"/>
</dbReference>
<feature type="binding site" evidence="3">
    <location>
        <position position="133"/>
    </location>
    <ligand>
        <name>substrate</name>
    </ligand>
</feature>
<dbReference type="Pfam" id="PF00128">
    <property type="entry name" value="Alpha-amylase"/>
    <property type="match status" value="1"/>
</dbReference>
<dbReference type="Proteomes" id="UP001165427">
    <property type="component" value="Unassembled WGS sequence"/>
</dbReference>
<reference evidence="5" key="1">
    <citation type="submission" date="2022-04" db="EMBL/GenBank/DDBJ databases">
        <title>Desulfatitalea alkaliphila sp. nov., a novel anaerobic sulfate-reducing bacterium isolated from terrestrial mud volcano, Taman Peninsula, Russia.</title>
        <authorList>
            <person name="Khomyakova M.A."/>
            <person name="Merkel A.Y."/>
            <person name="Slobodkin A.I."/>
        </authorList>
    </citation>
    <scope>NUCLEOTIDE SEQUENCE</scope>
    <source>
        <strain evidence="5">M08but</strain>
    </source>
</reference>
<dbReference type="Gene3D" id="3.20.20.80">
    <property type="entry name" value="Glycosidases"/>
    <property type="match status" value="1"/>
</dbReference>
<evidence type="ECO:0000313" key="6">
    <source>
        <dbReference type="Proteomes" id="UP001165427"/>
    </source>
</evidence>